<accession>A0A814A5H1</accession>
<gene>
    <name evidence="3" type="ORF">RFH988_LOCUS9373</name>
    <name evidence="4" type="ORF">SEV965_LOCUS10370</name>
</gene>
<dbReference type="PANTHER" id="PTHR24104">
    <property type="entry name" value="E3 UBIQUITIN-PROTEIN LIGASE NHLRC1-RELATED"/>
    <property type="match status" value="1"/>
</dbReference>
<feature type="repeat" description="NHL" evidence="2">
    <location>
        <begin position="225"/>
        <end position="255"/>
    </location>
</feature>
<organism evidence="3 5">
    <name type="scientific">Rotaria sordida</name>
    <dbReference type="NCBI Taxonomy" id="392033"/>
    <lineage>
        <taxon>Eukaryota</taxon>
        <taxon>Metazoa</taxon>
        <taxon>Spiralia</taxon>
        <taxon>Gnathifera</taxon>
        <taxon>Rotifera</taxon>
        <taxon>Eurotatoria</taxon>
        <taxon>Bdelloidea</taxon>
        <taxon>Philodinida</taxon>
        <taxon>Philodinidae</taxon>
        <taxon>Rotaria</taxon>
    </lineage>
</organism>
<dbReference type="OrthoDB" id="342730at2759"/>
<dbReference type="Gene3D" id="2.120.10.30">
    <property type="entry name" value="TolB, C-terminal domain"/>
    <property type="match status" value="1"/>
</dbReference>
<keyword evidence="1" id="KW-0677">Repeat</keyword>
<dbReference type="Proteomes" id="UP000663889">
    <property type="component" value="Unassembled WGS sequence"/>
</dbReference>
<proteinExistence type="predicted"/>
<sequence>MPSLFRVISTQAMVSTVIRCFVFILFSLTVRVKSQFCHGISQYNRCSPNSGCACFYIAGAIDIGICSDEFIDCSDLVPCEQPNNLCHEPNHRCVHHPRCRNLPICYPIPSFNKQLCPLTATMNNTTISTIPITSATTTTTATQQLGNHRVLKWVEGAKQGIVVAGGQGYGNGFGQSSYPKGIVVDQLGTVYVADYFNRIMRWPKGATQGSVIVGGNGKGEQSNRLTWPYGLSFDRQGNLYVADHANHRVQKFNIE</sequence>
<dbReference type="SUPFAM" id="SSF101898">
    <property type="entry name" value="NHL repeat"/>
    <property type="match status" value="1"/>
</dbReference>
<dbReference type="InterPro" id="IPR050952">
    <property type="entry name" value="TRIM-NHL_E3_ligases"/>
</dbReference>
<comment type="caution">
    <text evidence="3">The sequence shown here is derived from an EMBL/GenBank/DDBJ whole genome shotgun (WGS) entry which is preliminary data.</text>
</comment>
<dbReference type="EMBL" id="CAJNOU010000422">
    <property type="protein sequence ID" value="CAF0992936.1"/>
    <property type="molecule type" value="Genomic_DNA"/>
</dbReference>
<reference evidence="3" key="1">
    <citation type="submission" date="2021-02" db="EMBL/GenBank/DDBJ databases">
        <authorList>
            <person name="Nowell W R."/>
        </authorList>
    </citation>
    <scope>NUCLEOTIDE SEQUENCE</scope>
</reference>
<dbReference type="InterPro" id="IPR011042">
    <property type="entry name" value="6-blade_b-propeller_TolB-like"/>
</dbReference>
<dbReference type="GO" id="GO:0000209">
    <property type="term" value="P:protein polyubiquitination"/>
    <property type="evidence" value="ECO:0007669"/>
    <property type="project" value="TreeGrafter"/>
</dbReference>
<dbReference type="GO" id="GO:0061630">
    <property type="term" value="F:ubiquitin protein ligase activity"/>
    <property type="evidence" value="ECO:0007669"/>
    <property type="project" value="TreeGrafter"/>
</dbReference>
<evidence type="ECO:0000313" key="4">
    <source>
        <dbReference type="EMBL" id="CAF0992936.1"/>
    </source>
</evidence>
<protein>
    <submittedName>
        <fullName evidence="3">Uncharacterized protein</fullName>
    </submittedName>
</protein>
<dbReference type="AlphaFoldDB" id="A0A814A5H1"/>
<evidence type="ECO:0000313" key="5">
    <source>
        <dbReference type="Proteomes" id="UP000663882"/>
    </source>
</evidence>
<name>A0A814A5H1_9BILA</name>
<dbReference type="GO" id="GO:0008270">
    <property type="term" value="F:zinc ion binding"/>
    <property type="evidence" value="ECO:0007669"/>
    <property type="project" value="UniProtKB-KW"/>
</dbReference>
<dbReference type="InterPro" id="IPR001258">
    <property type="entry name" value="NHL_repeat"/>
</dbReference>
<dbReference type="Pfam" id="PF01436">
    <property type="entry name" value="NHL"/>
    <property type="match status" value="1"/>
</dbReference>
<evidence type="ECO:0000313" key="3">
    <source>
        <dbReference type="EMBL" id="CAF0908801.1"/>
    </source>
</evidence>
<evidence type="ECO:0000256" key="2">
    <source>
        <dbReference type="PROSITE-ProRule" id="PRU00504"/>
    </source>
</evidence>
<dbReference type="PROSITE" id="PS51125">
    <property type="entry name" value="NHL"/>
    <property type="match status" value="1"/>
</dbReference>
<dbReference type="Proteomes" id="UP000663882">
    <property type="component" value="Unassembled WGS sequence"/>
</dbReference>
<dbReference type="GO" id="GO:0043161">
    <property type="term" value="P:proteasome-mediated ubiquitin-dependent protein catabolic process"/>
    <property type="evidence" value="ECO:0007669"/>
    <property type="project" value="TreeGrafter"/>
</dbReference>
<dbReference type="PANTHER" id="PTHR24104:SF25">
    <property type="entry name" value="PROTEIN LIN-41"/>
    <property type="match status" value="1"/>
</dbReference>
<dbReference type="EMBL" id="CAJNOO010000332">
    <property type="protein sequence ID" value="CAF0908801.1"/>
    <property type="molecule type" value="Genomic_DNA"/>
</dbReference>
<evidence type="ECO:0000256" key="1">
    <source>
        <dbReference type="ARBA" id="ARBA00022737"/>
    </source>
</evidence>